<dbReference type="EMBL" id="KL198009">
    <property type="protein sequence ID" value="KDQ26818.1"/>
    <property type="molecule type" value="Genomic_DNA"/>
</dbReference>
<reference evidence="3" key="1">
    <citation type="journal article" date="2014" name="Proc. Natl. Acad. Sci. U.S.A.">
        <title>Extensive sampling of basidiomycete genomes demonstrates inadequacy of the white-rot/brown-rot paradigm for wood decay fungi.</title>
        <authorList>
            <person name="Riley R."/>
            <person name="Salamov A.A."/>
            <person name="Brown D.W."/>
            <person name="Nagy L.G."/>
            <person name="Floudas D."/>
            <person name="Held B.W."/>
            <person name="Levasseur A."/>
            <person name="Lombard V."/>
            <person name="Morin E."/>
            <person name="Otillar R."/>
            <person name="Lindquist E.A."/>
            <person name="Sun H."/>
            <person name="LaButti K.M."/>
            <person name="Schmutz J."/>
            <person name="Jabbour D."/>
            <person name="Luo H."/>
            <person name="Baker S.E."/>
            <person name="Pisabarro A.G."/>
            <person name="Walton J.D."/>
            <person name="Blanchette R.A."/>
            <person name="Henrissat B."/>
            <person name="Martin F."/>
            <person name="Cullen D."/>
            <person name="Hibbett D.S."/>
            <person name="Grigoriev I.V."/>
        </authorList>
    </citation>
    <scope>NUCLEOTIDE SEQUENCE [LARGE SCALE GENOMIC DNA]</scope>
    <source>
        <strain evidence="3">PC15</strain>
    </source>
</reference>
<protein>
    <recommendedName>
        <fullName evidence="1">Smr domain-containing protein</fullName>
    </recommendedName>
</protein>
<dbReference type="InParanoid" id="A0A067NFP0"/>
<dbReference type="InterPro" id="IPR036063">
    <property type="entry name" value="Smr_dom_sf"/>
</dbReference>
<dbReference type="Gene3D" id="3.30.1370.110">
    <property type="match status" value="1"/>
</dbReference>
<dbReference type="STRING" id="1137138.A0A067NFP0"/>
<dbReference type="Proteomes" id="UP000027073">
    <property type="component" value="Unassembled WGS sequence"/>
</dbReference>
<dbReference type="Pfam" id="PF01713">
    <property type="entry name" value="Smr"/>
    <property type="match status" value="1"/>
</dbReference>
<feature type="domain" description="Smr" evidence="1">
    <location>
        <begin position="50"/>
        <end position="123"/>
    </location>
</feature>
<sequence length="124" mass="13746">MWQKAPTRGGALYYAEQAREFQELARKAALSAAKEVVEAKRVSTPKQDTIDLHGTSITEAATIVEDTLKWYNASPAKPLRIITGRGNHSVNQVGVLKPAIRKKLQQEHWDVRGWDGGLVVLGKK</sequence>
<dbReference type="InterPro" id="IPR002625">
    <property type="entry name" value="Smr_dom"/>
</dbReference>
<gene>
    <name evidence="2" type="ORF">PLEOSDRAFT_1044205</name>
</gene>
<evidence type="ECO:0000259" key="1">
    <source>
        <dbReference type="PROSITE" id="PS50828"/>
    </source>
</evidence>
<dbReference type="HOGENOM" id="CLU_1938690_0_0_1"/>
<proteinExistence type="predicted"/>
<accession>A0A067NFP0</accession>
<evidence type="ECO:0000313" key="2">
    <source>
        <dbReference type="EMBL" id="KDQ26818.1"/>
    </source>
</evidence>
<organism evidence="2 3">
    <name type="scientific">Pleurotus ostreatus (strain PC15)</name>
    <name type="common">Oyster mushroom</name>
    <dbReference type="NCBI Taxonomy" id="1137138"/>
    <lineage>
        <taxon>Eukaryota</taxon>
        <taxon>Fungi</taxon>
        <taxon>Dikarya</taxon>
        <taxon>Basidiomycota</taxon>
        <taxon>Agaricomycotina</taxon>
        <taxon>Agaricomycetes</taxon>
        <taxon>Agaricomycetidae</taxon>
        <taxon>Agaricales</taxon>
        <taxon>Pleurotineae</taxon>
        <taxon>Pleurotaceae</taxon>
        <taxon>Pleurotus</taxon>
    </lineage>
</organism>
<name>A0A067NFP0_PLEO1</name>
<dbReference type="PROSITE" id="PS50828">
    <property type="entry name" value="SMR"/>
    <property type="match status" value="1"/>
</dbReference>
<dbReference type="AlphaFoldDB" id="A0A067NFP0"/>
<dbReference type="VEuPathDB" id="FungiDB:PLEOSDRAFT_1044205"/>
<dbReference type="InterPro" id="IPR052772">
    <property type="entry name" value="Endo/PolyKinase_Domain-Protein"/>
</dbReference>
<dbReference type="SUPFAM" id="SSF160443">
    <property type="entry name" value="SMR domain-like"/>
    <property type="match status" value="1"/>
</dbReference>
<dbReference type="SMART" id="SM00463">
    <property type="entry name" value="SMR"/>
    <property type="match status" value="1"/>
</dbReference>
<dbReference type="GO" id="GO:0005634">
    <property type="term" value="C:nucleus"/>
    <property type="evidence" value="ECO:0007669"/>
    <property type="project" value="TreeGrafter"/>
</dbReference>
<dbReference type="OrthoDB" id="3231855at2759"/>
<evidence type="ECO:0000313" key="3">
    <source>
        <dbReference type="Proteomes" id="UP000027073"/>
    </source>
</evidence>
<dbReference type="GO" id="GO:0004519">
    <property type="term" value="F:endonuclease activity"/>
    <property type="evidence" value="ECO:0007669"/>
    <property type="project" value="TreeGrafter"/>
</dbReference>
<dbReference type="PANTHER" id="PTHR46535">
    <property type="entry name" value="NEDD4-BINDING PROTEIN 2"/>
    <property type="match status" value="1"/>
</dbReference>
<dbReference type="PANTHER" id="PTHR46535:SF1">
    <property type="entry name" value="NEDD4-BINDING PROTEIN 2"/>
    <property type="match status" value="1"/>
</dbReference>